<dbReference type="PANTHER" id="PTHR43101">
    <property type="entry name" value="BETA-FRUCTOSIDASE"/>
    <property type="match status" value="1"/>
</dbReference>
<dbReference type="SUPFAM" id="SSF49899">
    <property type="entry name" value="Concanavalin A-like lectins/glucanases"/>
    <property type="match status" value="1"/>
</dbReference>
<dbReference type="Pfam" id="PF00251">
    <property type="entry name" value="Glyco_hydro_32N"/>
    <property type="match status" value="1"/>
</dbReference>
<dbReference type="OrthoDB" id="9759709at2"/>
<dbReference type="PROSITE" id="PS00609">
    <property type="entry name" value="GLYCOSYL_HYDROL_F32"/>
    <property type="match status" value="1"/>
</dbReference>
<feature type="domain" description="Glycosyl hydrolase family 32 N-terminal" evidence="10">
    <location>
        <begin position="10"/>
        <end position="313"/>
    </location>
</feature>
<keyword evidence="9" id="KW-0963">Cytoplasm</keyword>
<keyword evidence="6 8" id="KW-0326">Glycosidase</keyword>
<evidence type="ECO:0000256" key="5">
    <source>
        <dbReference type="ARBA" id="ARBA00022801"/>
    </source>
</evidence>
<dbReference type="Pfam" id="PF08244">
    <property type="entry name" value="Glyco_hydro_32C"/>
    <property type="match status" value="1"/>
</dbReference>
<evidence type="ECO:0000256" key="1">
    <source>
        <dbReference type="ARBA" id="ARBA00004914"/>
    </source>
</evidence>
<dbReference type="CDD" id="cd18623">
    <property type="entry name" value="GH32_ScrB-like"/>
    <property type="match status" value="1"/>
</dbReference>
<dbReference type="Gene3D" id="2.115.10.20">
    <property type="entry name" value="Glycosyl hydrolase domain, family 43"/>
    <property type="match status" value="1"/>
</dbReference>
<evidence type="ECO:0000256" key="6">
    <source>
        <dbReference type="ARBA" id="ARBA00023295"/>
    </source>
</evidence>
<dbReference type="InterPro" id="IPR013189">
    <property type="entry name" value="Glyco_hydro_32_C"/>
</dbReference>
<dbReference type="UniPathway" id="UPA00238"/>
<dbReference type="GO" id="GO:0004564">
    <property type="term" value="F:beta-fructofuranosidase activity"/>
    <property type="evidence" value="ECO:0007669"/>
    <property type="project" value="UniProtKB-EC"/>
</dbReference>
<evidence type="ECO:0000256" key="7">
    <source>
        <dbReference type="ARBA" id="ARBA00033367"/>
    </source>
</evidence>
<gene>
    <name evidence="12" type="ORF">SAMN05216469_102183</name>
</gene>
<organism evidence="12 13">
    <name type="scientific">Ruminococcus albus</name>
    <dbReference type="NCBI Taxonomy" id="1264"/>
    <lineage>
        <taxon>Bacteria</taxon>
        <taxon>Bacillati</taxon>
        <taxon>Bacillota</taxon>
        <taxon>Clostridia</taxon>
        <taxon>Eubacteriales</taxon>
        <taxon>Oscillospiraceae</taxon>
        <taxon>Ruminococcus</taxon>
    </lineage>
</organism>
<comment type="function">
    <text evidence="9">Enables the bacterium to metabolize sucrose as a sole carbon source.</text>
</comment>
<dbReference type="InterPro" id="IPR006232">
    <property type="entry name" value="Suc6P_hydrolase"/>
</dbReference>
<dbReference type="InterPro" id="IPR013320">
    <property type="entry name" value="ConA-like_dom_sf"/>
</dbReference>
<comment type="subcellular location">
    <subcellularLocation>
        <location evidence="9">Cytoplasm</location>
    </subcellularLocation>
</comment>
<dbReference type="InterPro" id="IPR051214">
    <property type="entry name" value="GH32_Enzymes"/>
</dbReference>
<evidence type="ECO:0000256" key="2">
    <source>
        <dbReference type="ARBA" id="ARBA00009902"/>
    </source>
</evidence>
<accession>A0A1H7GN21</accession>
<dbReference type="InterPro" id="IPR018053">
    <property type="entry name" value="Glyco_hydro_32_AS"/>
</dbReference>
<dbReference type="PANTHER" id="PTHR43101:SF1">
    <property type="entry name" value="BETA-FRUCTOSIDASE"/>
    <property type="match status" value="1"/>
</dbReference>
<dbReference type="InterPro" id="IPR023296">
    <property type="entry name" value="Glyco_hydro_beta-prop_sf"/>
</dbReference>
<evidence type="ECO:0000313" key="13">
    <source>
        <dbReference type="Proteomes" id="UP000186015"/>
    </source>
</evidence>
<evidence type="ECO:0000256" key="3">
    <source>
        <dbReference type="ARBA" id="ARBA00012758"/>
    </source>
</evidence>
<evidence type="ECO:0000256" key="8">
    <source>
        <dbReference type="RuleBase" id="RU362110"/>
    </source>
</evidence>
<comment type="catalytic activity">
    <reaction evidence="8">
        <text>Hydrolysis of terminal non-reducing beta-D-fructofuranoside residues in beta-D-fructofuranosides.</text>
        <dbReference type="EC" id="3.2.1.26"/>
    </reaction>
</comment>
<dbReference type="AlphaFoldDB" id="A0A1H7GN21"/>
<evidence type="ECO:0000313" key="12">
    <source>
        <dbReference type="EMBL" id="SEK39563.1"/>
    </source>
</evidence>
<dbReference type="RefSeq" id="WP_074829458.1">
    <property type="nucleotide sequence ID" value="NZ_FOAT01000002.1"/>
</dbReference>
<evidence type="ECO:0000256" key="9">
    <source>
        <dbReference type="RuleBase" id="RU365015"/>
    </source>
</evidence>
<protein>
    <recommendedName>
        <fullName evidence="4 8">Sucrose-6-phosphate hydrolase</fullName>
        <ecNumber evidence="3 8">3.2.1.26</ecNumber>
    </recommendedName>
    <alternativeName>
        <fullName evidence="7 9">Invertase</fullName>
    </alternativeName>
</protein>
<evidence type="ECO:0000256" key="4">
    <source>
        <dbReference type="ARBA" id="ARBA00019623"/>
    </source>
</evidence>
<dbReference type="SUPFAM" id="SSF75005">
    <property type="entry name" value="Arabinanase/levansucrase/invertase"/>
    <property type="match status" value="1"/>
</dbReference>
<evidence type="ECO:0000259" key="11">
    <source>
        <dbReference type="Pfam" id="PF08244"/>
    </source>
</evidence>
<dbReference type="GO" id="GO:0005985">
    <property type="term" value="P:sucrose metabolic process"/>
    <property type="evidence" value="ECO:0007669"/>
    <property type="project" value="UniProtKB-UniPathway"/>
</dbReference>
<name>A0A1H7GN21_RUMAL</name>
<feature type="domain" description="Glycosyl hydrolase family 32 C-terminal" evidence="11">
    <location>
        <begin position="391"/>
        <end position="433"/>
    </location>
</feature>
<dbReference type="InterPro" id="IPR001362">
    <property type="entry name" value="Glyco_hydro_32"/>
</dbReference>
<reference evidence="12 13" key="1">
    <citation type="submission" date="2016-10" db="EMBL/GenBank/DDBJ databases">
        <authorList>
            <person name="de Groot N.N."/>
        </authorList>
    </citation>
    <scope>NUCLEOTIDE SEQUENCE [LARGE SCALE GENOMIC DNA]</scope>
    <source>
        <strain evidence="12 13">KH2T6</strain>
    </source>
</reference>
<sequence length="446" mass="50342">MKNDFRQKLHLEPKSGWINDPNGLCYFKGEYHVYYQYSPDSPSGSGRKCWGHWKSPDLISWRSTGTVLFPDTPDDKDGVYSGCGFVKDDTLYLFYTGNVKEDGDHDYITSGRGANVILVTTKNGHDMSPKKILLRNSDYPAECSCHVRDPKVWEEDGRYHMVLGARTLQDIGCVLHYVSDDLENWTFLEKYTADDMGYMWECPDEFTIDGQRFLSISPQGLVHGKFDNQNVYSSGHYRMENGNLTDFTEWDKGFDFYAPQSFEAPDGRRILLGWEGIGDIPYTNPTVELGWQHCLTLPRELTVTDDGKILQNPVRELDSLRKNAAPINSGDTVKISLPFDLAAKAAGDIKVRFDNVLQFVSCGSESKLEFLNDSAGCGRDVRYAYIPELRDIRIIADKASVEVYINGGETVMSARMYPEDTEITLSAEGISGTLYELNGIEVITDE</sequence>
<dbReference type="InterPro" id="IPR013148">
    <property type="entry name" value="Glyco_hydro_32_N"/>
</dbReference>
<dbReference type="Proteomes" id="UP000186015">
    <property type="component" value="Unassembled WGS sequence"/>
</dbReference>
<keyword evidence="9" id="KW-0119">Carbohydrate metabolism</keyword>
<dbReference type="SMART" id="SM00640">
    <property type="entry name" value="Glyco_32"/>
    <property type="match status" value="1"/>
</dbReference>
<dbReference type="NCBIfam" id="TIGR01322">
    <property type="entry name" value="scrB_fam"/>
    <property type="match status" value="1"/>
</dbReference>
<evidence type="ECO:0000259" key="10">
    <source>
        <dbReference type="Pfam" id="PF00251"/>
    </source>
</evidence>
<dbReference type="EMBL" id="FOAT01000002">
    <property type="protein sequence ID" value="SEK39563.1"/>
    <property type="molecule type" value="Genomic_DNA"/>
</dbReference>
<comment type="similarity">
    <text evidence="2 8">Belongs to the glycosyl hydrolase 32 family.</text>
</comment>
<dbReference type="EC" id="3.2.1.26" evidence="3 8"/>
<dbReference type="GO" id="GO:0005737">
    <property type="term" value="C:cytoplasm"/>
    <property type="evidence" value="ECO:0007669"/>
    <property type="project" value="UniProtKB-SubCell"/>
</dbReference>
<proteinExistence type="inferred from homology"/>
<comment type="pathway">
    <text evidence="1 9">Glycan biosynthesis; sucrose metabolism.</text>
</comment>
<keyword evidence="5 8" id="KW-0378">Hydrolase</keyword>
<dbReference type="Gene3D" id="2.60.120.560">
    <property type="entry name" value="Exo-inulinase, domain 1"/>
    <property type="match status" value="1"/>
</dbReference>